<dbReference type="AlphaFoldDB" id="A0A1G2R388"/>
<comment type="caution">
    <text evidence="1">The sequence shown here is derived from an EMBL/GenBank/DDBJ whole genome shotgun (WGS) entry which is preliminary data.</text>
</comment>
<reference evidence="1 2" key="1">
    <citation type="journal article" date="2016" name="Nat. Commun.">
        <title>Thousands of microbial genomes shed light on interconnected biogeochemical processes in an aquifer system.</title>
        <authorList>
            <person name="Anantharaman K."/>
            <person name="Brown C.T."/>
            <person name="Hug L.A."/>
            <person name="Sharon I."/>
            <person name="Castelle C.J."/>
            <person name="Probst A.J."/>
            <person name="Thomas B.C."/>
            <person name="Singh A."/>
            <person name="Wilkins M.J."/>
            <person name="Karaoz U."/>
            <person name="Brodie E.L."/>
            <person name="Williams K.H."/>
            <person name="Hubbard S.S."/>
            <person name="Banfield J.F."/>
        </authorList>
    </citation>
    <scope>NUCLEOTIDE SEQUENCE [LARGE SCALE GENOMIC DNA]</scope>
</reference>
<protein>
    <submittedName>
        <fullName evidence="1">Uncharacterized protein</fullName>
    </submittedName>
</protein>
<name>A0A1G2R388_9BACT</name>
<accession>A0A1G2R388</accession>
<gene>
    <name evidence="1" type="ORF">A3C04_00225</name>
</gene>
<organism evidence="1 2">
    <name type="scientific">Candidatus Wildermuthbacteria bacterium RIFCSPHIGHO2_02_FULL_45_25</name>
    <dbReference type="NCBI Taxonomy" id="1802450"/>
    <lineage>
        <taxon>Bacteria</taxon>
        <taxon>Candidatus Wildermuthiibacteriota</taxon>
    </lineage>
</organism>
<sequence length="116" mass="13467">MMVPTINGLARIWNSVADIVSARMYIQRVTNIVYKMIVTRIHTPPMERMSDMVLGFQSYTRLNMKEIMTARMSQTTYIGRLSFFRWLLIYYKEGLLGVNVCGGYAPDLYVILNEDV</sequence>
<dbReference type="Proteomes" id="UP000178092">
    <property type="component" value="Unassembled WGS sequence"/>
</dbReference>
<evidence type="ECO:0000313" key="1">
    <source>
        <dbReference type="EMBL" id="OHA66722.1"/>
    </source>
</evidence>
<dbReference type="EMBL" id="MHTV01000025">
    <property type="protein sequence ID" value="OHA66722.1"/>
    <property type="molecule type" value="Genomic_DNA"/>
</dbReference>
<proteinExistence type="predicted"/>
<evidence type="ECO:0000313" key="2">
    <source>
        <dbReference type="Proteomes" id="UP000178092"/>
    </source>
</evidence>